<protein>
    <submittedName>
        <fullName evidence="2">DUF3429 domain-containing protein</fullName>
    </submittedName>
</protein>
<reference evidence="2 3" key="1">
    <citation type="submission" date="2020-02" db="EMBL/GenBank/DDBJ databases">
        <authorList>
            <person name="Kim M.K."/>
        </authorList>
    </citation>
    <scope>NUCLEOTIDE SEQUENCE [LARGE SCALE GENOMIC DNA]</scope>
    <source>
        <strain evidence="2 3">17J57-3</strain>
    </source>
</reference>
<feature type="transmembrane region" description="Helical" evidence="1">
    <location>
        <begin position="45"/>
        <end position="65"/>
    </location>
</feature>
<evidence type="ECO:0000313" key="2">
    <source>
        <dbReference type="EMBL" id="NEX61241.1"/>
    </source>
</evidence>
<gene>
    <name evidence="2" type="ORF">G3574_09130</name>
</gene>
<dbReference type="PANTHER" id="PTHR15887:SF1">
    <property type="entry name" value="TRANSMEMBRANE PROTEIN 69"/>
    <property type="match status" value="1"/>
</dbReference>
<keyword evidence="1" id="KW-0812">Transmembrane</keyword>
<dbReference type="Proteomes" id="UP000482155">
    <property type="component" value="Unassembled WGS sequence"/>
</dbReference>
<feature type="transmembrane region" description="Helical" evidence="1">
    <location>
        <begin position="129"/>
        <end position="150"/>
    </location>
</feature>
<dbReference type="AlphaFoldDB" id="A0A6B3SKA9"/>
<proteinExistence type="predicted"/>
<comment type="caution">
    <text evidence="2">The sequence shown here is derived from an EMBL/GenBank/DDBJ whole genome shotgun (WGS) entry which is preliminary data.</text>
</comment>
<name>A0A6B3SKA9_9BURK</name>
<dbReference type="EMBL" id="JAAIVB010000035">
    <property type="protein sequence ID" value="NEX61241.1"/>
    <property type="molecule type" value="Genomic_DNA"/>
</dbReference>
<dbReference type="PANTHER" id="PTHR15887">
    <property type="entry name" value="TRANSMEMBRANE PROTEIN 69"/>
    <property type="match status" value="1"/>
</dbReference>
<dbReference type="Pfam" id="PF11911">
    <property type="entry name" value="DUF3429"/>
    <property type="match status" value="1"/>
</dbReference>
<keyword evidence="1" id="KW-0472">Membrane</keyword>
<keyword evidence="3" id="KW-1185">Reference proteome</keyword>
<evidence type="ECO:0000256" key="1">
    <source>
        <dbReference type="SAM" id="Phobius"/>
    </source>
</evidence>
<feature type="transmembrane region" description="Helical" evidence="1">
    <location>
        <begin position="12"/>
        <end position="33"/>
    </location>
</feature>
<sequence length="152" mass="16732">MNTHFLNKRLSHLLGYAGLIPFVALAAACWLVDPSWLGDFIKGQLAYGVIILSFLGGLHWGATMLSGTLSIEQTRRALLWGVTPSLIAWLATMTGGFGYAVLMAGFIAAYQVDKRTYPWYRLPDWLIDLRFRLTCVVVPSLALAVMAANVRG</sequence>
<evidence type="ECO:0000313" key="3">
    <source>
        <dbReference type="Proteomes" id="UP000482155"/>
    </source>
</evidence>
<keyword evidence="1" id="KW-1133">Transmembrane helix</keyword>
<accession>A0A6B3SKA9</accession>
<feature type="transmembrane region" description="Helical" evidence="1">
    <location>
        <begin position="86"/>
        <end position="109"/>
    </location>
</feature>
<dbReference type="RefSeq" id="WP_163962256.1">
    <property type="nucleotide sequence ID" value="NZ_JAAIVB010000035.1"/>
</dbReference>
<organism evidence="2 3">
    <name type="scientific">Noviherbaspirillum galbum</name>
    <dbReference type="NCBI Taxonomy" id="2709383"/>
    <lineage>
        <taxon>Bacteria</taxon>
        <taxon>Pseudomonadati</taxon>
        <taxon>Pseudomonadota</taxon>
        <taxon>Betaproteobacteria</taxon>
        <taxon>Burkholderiales</taxon>
        <taxon>Oxalobacteraceae</taxon>
        <taxon>Noviherbaspirillum</taxon>
    </lineage>
</organism>
<dbReference type="InterPro" id="IPR021836">
    <property type="entry name" value="DUF3429"/>
</dbReference>